<dbReference type="AlphaFoldDB" id="A0AAE0EBL4"/>
<name>A0AAE0EBL4_9ROSI</name>
<dbReference type="Proteomes" id="UP001281410">
    <property type="component" value="Unassembled WGS sequence"/>
</dbReference>
<sequence length="120" mass="13936">MMMLDEDTSRIALTTEIYGQNGLDVIGNGIEKVIETVTYWSLSSKRLELLEDTVIRQLKMKSPKKLVLDCKTMWNSTYIMLDVALMYKDVFIRLQQHDSQCIVPEDEILRGEVMDENDDE</sequence>
<keyword evidence="2" id="KW-1185">Reference proteome</keyword>
<organism evidence="1 2">
    <name type="scientific">Dipteronia sinensis</name>
    <dbReference type="NCBI Taxonomy" id="43782"/>
    <lineage>
        <taxon>Eukaryota</taxon>
        <taxon>Viridiplantae</taxon>
        <taxon>Streptophyta</taxon>
        <taxon>Embryophyta</taxon>
        <taxon>Tracheophyta</taxon>
        <taxon>Spermatophyta</taxon>
        <taxon>Magnoliopsida</taxon>
        <taxon>eudicotyledons</taxon>
        <taxon>Gunneridae</taxon>
        <taxon>Pentapetalae</taxon>
        <taxon>rosids</taxon>
        <taxon>malvids</taxon>
        <taxon>Sapindales</taxon>
        <taxon>Sapindaceae</taxon>
        <taxon>Hippocastanoideae</taxon>
        <taxon>Acereae</taxon>
        <taxon>Dipteronia</taxon>
    </lineage>
</organism>
<dbReference type="SUPFAM" id="SSF53098">
    <property type="entry name" value="Ribonuclease H-like"/>
    <property type="match status" value="1"/>
</dbReference>
<protein>
    <submittedName>
        <fullName evidence="1">Uncharacterized protein</fullName>
    </submittedName>
</protein>
<accession>A0AAE0EBL4</accession>
<dbReference type="InterPro" id="IPR012337">
    <property type="entry name" value="RNaseH-like_sf"/>
</dbReference>
<dbReference type="EMBL" id="JANJYJ010000003">
    <property type="protein sequence ID" value="KAK3222261.1"/>
    <property type="molecule type" value="Genomic_DNA"/>
</dbReference>
<evidence type="ECO:0000313" key="1">
    <source>
        <dbReference type="EMBL" id="KAK3222261.1"/>
    </source>
</evidence>
<gene>
    <name evidence="1" type="ORF">Dsin_009286</name>
</gene>
<dbReference type="PANTHER" id="PTHR46481">
    <property type="entry name" value="ZINC FINGER BED DOMAIN-CONTAINING PROTEIN 4"/>
    <property type="match status" value="1"/>
</dbReference>
<dbReference type="InterPro" id="IPR052035">
    <property type="entry name" value="ZnF_BED_domain_contain"/>
</dbReference>
<proteinExistence type="predicted"/>
<dbReference type="PANTHER" id="PTHR46481:SF11">
    <property type="entry name" value="ZINC FINGER BED DOMAIN-CONTAINING PROTEIN RICESLEEPER 2-LIKE"/>
    <property type="match status" value="1"/>
</dbReference>
<evidence type="ECO:0000313" key="2">
    <source>
        <dbReference type="Proteomes" id="UP001281410"/>
    </source>
</evidence>
<reference evidence="1" key="1">
    <citation type="journal article" date="2023" name="Plant J.">
        <title>Genome sequences and population genomics provide insights into the demographic history, inbreeding, and mutation load of two 'living fossil' tree species of Dipteronia.</title>
        <authorList>
            <person name="Feng Y."/>
            <person name="Comes H.P."/>
            <person name="Chen J."/>
            <person name="Zhu S."/>
            <person name="Lu R."/>
            <person name="Zhang X."/>
            <person name="Li P."/>
            <person name="Qiu J."/>
            <person name="Olsen K.M."/>
            <person name="Qiu Y."/>
        </authorList>
    </citation>
    <scope>NUCLEOTIDE SEQUENCE</scope>
    <source>
        <strain evidence="1">NBL</strain>
    </source>
</reference>
<comment type="caution">
    <text evidence="1">The sequence shown here is derived from an EMBL/GenBank/DDBJ whole genome shotgun (WGS) entry which is preliminary data.</text>
</comment>